<dbReference type="Proteomes" id="UP000014760">
    <property type="component" value="Unassembled WGS sequence"/>
</dbReference>
<dbReference type="GO" id="GO:0000122">
    <property type="term" value="P:negative regulation of transcription by RNA polymerase II"/>
    <property type="evidence" value="ECO:0007669"/>
    <property type="project" value="TreeGrafter"/>
</dbReference>
<reference evidence="11" key="1">
    <citation type="submission" date="2012-12" db="EMBL/GenBank/DDBJ databases">
        <authorList>
            <person name="Hellsten U."/>
            <person name="Grimwood J."/>
            <person name="Chapman J.A."/>
            <person name="Shapiro H."/>
            <person name="Aerts A."/>
            <person name="Otillar R.P."/>
            <person name="Terry A.Y."/>
            <person name="Boore J.L."/>
            <person name="Simakov O."/>
            <person name="Marletaz F."/>
            <person name="Cho S.-J."/>
            <person name="Edsinger-Gonzales E."/>
            <person name="Havlak P."/>
            <person name="Kuo D.-H."/>
            <person name="Larsson T."/>
            <person name="Lv J."/>
            <person name="Arendt D."/>
            <person name="Savage R."/>
            <person name="Osoegawa K."/>
            <person name="de Jong P."/>
            <person name="Lindberg D.R."/>
            <person name="Seaver E.C."/>
            <person name="Weisblat D.A."/>
            <person name="Putnam N.H."/>
            <person name="Grigoriev I.V."/>
            <person name="Rokhsar D.S."/>
        </authorList>
    </citation>
    <scope>NUCLEOTIDE SEQUENCE</scope>
    <source>
        <strain evidence="11">I ESC-2004</strain>
    </source>
</reference>
<feature type="region of interest" description="Disordered" evidence="7">
    <location>
        <begin position="246"/>
        <end position="277"/>
    </location>
</feature>
<evidence type="ECO:0000313" key="9">
    <source>
        <dbReference type="EMBL" id="ELU14844.1"/>
    </source>
</evidence>
<dbReference type="EnsemblMetazoa" id="CapteT178639">
    <property type="protein sequence ID" value="CapteP178639"/>
    <property type="gene ID" value="CapteG178639"/>
</dbReference>
<proteinExistence type="predicted"/>
<feature type="domain" description="RING-type" evidence="8">
    <location>
        <begin position="18"/>
        <end position="57"/>
    </location>
</feature>
<evidence type="ECO:0000256" key="7">
    <source>
        <dbReference type="SAM" id="MobiDB-lite"/>
    </source>
</evidence>
<evidence type="ECO:0000256" key="4">
    <source>
        <dbReference type="ARBA" id="ARBA00022833"/>
    </source>
</evidence>
<dbReference type="OrthoDB" id="1305878at2759"/>
<dbReference type="InterPro" id="IPR001841">
    <property type="entry name" value="Znf_RING"/>
</dbReference>
<dbReference type="EMBL" id="AMQN01004708">
    <property type="status" value="NOT_ANNOTATED_CDS"/>
    <property type="molecule type" value="Genomic_DNA"/>
</dbReference>
<dbReference type="PANTHER" id="PTHR10825:SF72">
    <property type="entry name" value="UBIQUITIN-LIKE DOMAIN-CONTAINING PROTEIN"/>
    <property type="match status" value="1"/>
</dbReference>
<dbReference type="EMBL" id="KB294243">
    <property type="protein sequence ID" value="ELU14844.1"/>
    <property type="molecule type" value="Genomic_DNA"/>
</dbReference>
<evidence type="ECO:0000256" key="6">
    <source>
        <dbReference type="PROSITE-ProRule" id="PRU00175"/>
    </source>
</evidence>
<comment type="subcellular location">
    <subcellularLocation>
        <location evidence="1">Nucleus</location>
    </subcellularLocation>
</comment>
<dbReference type="Pfam" id="PF00097">
    <property type="entry name" value="zf-C3HC4"/>
    <property type="match status" value="1"/>
</dbReference>
<evidence type="ECO:0000256" key="2">
    <source>
        <dbReference type="ARBA" id="ARBA00022723"/>
    </source>
</evidence>
<keyword evidence="5" id="KW-0539">Nucleus</keyword>
<dbReference type="OMA" id="MKMHRTT"/>
<evidence type="ECO:0000256" key="3">
    <source>
        <dbReference type="ARBA" id="ARBA00022771"/>
    </source>
</evidence>
<dbReference type="HOGENOM" id="CLU_046427_4_2_1"/>
<accession>R7V8G4</accession>
<evidence type="ECO:0000313" key="11">
    <source>
        <dbReference type="Proteomes" id="UP000014760"/>
    </source>
</evidence>
<dbReference type="EMBL" id="AMQN01004709">
    <property type="status" value="NOT_ANNOTATED_CDS"/>
    <property type="molecule type" value="Genomic_DNA"/>
</dbReference>
<dbReference type="GO" id="GO:1990841">
    <property type="term" value="F:promoter-specific chromatin binding"/>
    <property type="evidence" value="ECO:0007669"/>
    <property type="project" value="TreeGrafter"/>
</dbReference>
<dbReference type="SMART" id="SM00184">
    <property type="entry name" value="RING"/>
    <property type="match status" value="1"/>
</dbReference>
<sequence>MHRVTQLNMTKLNEHLMCVLCGGYLIDATISVECLHAFCRSCIMKYTEGCRTCPICDTLIHKTRPQLNLRPDKTLQDLVYKLVPGLFEDEMKRRREFYEAHPSPEESNSLNADEERGRVKGHYDCAARVEEERISLSLQIANRMPPYKNSSTFVNSGSEKMGSARRYLLCPSSMPIGVLDKFIRTKFDLSPKLNVDFYHSDERLVDDMTLLDVASLYGWLRRSPLKLYFLVYGPCEMTITQPTPVAPQAPLTVPSPSPTPSPVPEPSMPHVTSSPAH</sequence>
<reference evidence="10" key="3">
    <citation type="submission" date="2015-06" db="UniProtKB">
        <authorList>
            <consortium name="EnsemblMetazoa"/>
        </authorList>
    </citation>
    <scope>IDENTIFICATION</scope>
</reference>
<dbReference type="PANTHER" id="PTHR10825">
    <property type="entry name" value="RING FINGER DOMAIN-CONTAINING, POLYCOMB GROUP COMPONENT"/>
    <property type="match status" value="1"/>
</dbReference>
<feature type="compositionally biased region" description="Pro residues" evidence="7">
    <location>
        <begin position="253"/>
        <end position="267"/>
    </location>
</feature>
<organism evidence="9">
    <name type="scientific">Capitella teleta</name>
    <name type="common">Polychaete worm</name>
    <dbReference type="NCBI Taxonomy" id="283909"/>
    <lineage>
        <taxon>Eukaryota</taxon>
        <taxon>Metazoa</taxon>
        <taxon>Spiralia</taxon>
        <taxon>Lophotrochozoa</taxon>
        <taxon>Annelida</taxon>
        <taxon>Polychaeta</taxon>
        <taxon>Sedentaria</taxon>
        <taxon>Scolecida</taxon>
        <taxon>Capitellidae</taxon>
        <taxon>Capitella</taxon>
    </lineage>
</organism>
<dbReference type="FunFam" id="3.30.40.10:FF:000122">
    <property type="entry name" value="polycomb group RING finger protein 1"/>
    <property type="match status" value="1"/>
</dbReference>
<name>R7V8G4_CAPTE</name>
<keyword evidence="2" id="KW-0479">Metal-binding</keyword>
<dbReference type="InterPro" id="IPR018957">
    <property type="entry name" value="Znf_C3HC4_RING-type"/>
</dbReference>
<reference evidence="9 11" key="2">
    <citation type="journal article" date="2013" name="Nature">
        <title>Insights into bilaterian evolution from three spiralian genomes.</title>
        <authorList>
            <person name="Simakov O."/>
            <person name="Marletaz F."/>
            <person name="Cho S.J."/>
            <person name="Edsinger-Gonzales E."/>
            <person name="Havlak P."/>
            <person name="Hellsten U."/>
            <person name="Kuo D.H."/>
            <person name="Larsson T."/>
            <person name="Lv J."/>
            <person name="Arendt D."/>
            <person name="Savage R."/>
            <person name="Osoegawa K."/>
            <person name="de Jong P."/>
            <person name="Grimwood J."/>
            <person name="Chapman J.A."/>
            <person name="Shapiro H."/>
            <person name="Aerts A."/>
            <person name="Otillar R.P."/>
            <person name="Terry A.Y."/>
            <person name="Boore J.L."/>
            <person name="Grigoriev I.V."/>
            <person name="Lindberg D.R."/>
            <person name="Seaver E.C."/>
            <person name="Weisblat D.A."/>
            <person name="Putnam N.H."/>
            <person name="Rokhsar D.S."/>
        </authorList>
    </citation>
    <scope>NUCLEOTIDE SEQUENCE</scope>
    <source>
        <strain evidence="9 11">I ESC-2004</strain>
    </source>
</reference>
<evidence type="ECO:0000313" key="10">
    <source>
        <dbReference type="EnsemblMetazoa" id="CapteP178639"/>
    </source>
</evidence>
<gene>
    <name evidence="9" type="ORF">CAPTEDRAFT_178639</name>
</gene>
<keyword evidence="3 6" id="KW-0863">Zinc-finger</keyword>
<dbReference type="Gene3D" id="3.30.40.10">
    <property type="entry name" value="Zinc/RING finger domain, C3HC4 (zinc finger)"/>
    <property type="match status" value="1"/>
</dbReference>
<keyword evidence="4" id="KW-0862">Zinc</keyword>
<evidence type="ECO:0000256" key="5">
    <source>
        <dbReference type="ARBA" id="ARBA00023242"/>
    </source>
</evidence>
<dbReference type="AlphaFoldDB" id="R7V8G4"/>
<keyword evidence="11" id="KW-1185">Reference proteome</keyword>
<evidence type="ECO:0000256" key="1">
    <source>
        <dbReference type="ARBA" id="ARBA00004123"/>
    </source>
</evidence>
<dbReference type="PROSITE" id="PS00518">
    <property type="entry name" value="ZF_RING_1"/>
    <property type="match status" value="1"/>
</dbReference>
<dbReference type="InterPro" id="IPR013083">
    <property type="entry name" value="Znf_RING/FYVE/PHD"/>
</dbReference>
<dbReference type="PROSITE" id="PS50089">
    <property type="entry name" value="ZF_RING_2"/>
    <property type="match status" value="1"/>
</dbReference>
<dbReference type="Pfam" id="PF16207">
    <property type="entry name" value="RAWUL"/>
    <property type="match status" value="1"/>
</dbReference>
<feature type="non-terminal residue" evidence="9">
    <location>
        <position position="277"/>
    </location>
</feature>
<dbReference type="SUPFAM" id="SSF57850">
    <property type="entry name" value="RING/U-box"/>
    <property type="match status" value="1"/>
</dbReference>
<dbReference type="GO" id="GO:0035102">
    <property type="term" value="C:PRC1 complex"/>
    <property type="evidence" value="ECO:0007669"/>
    <property type="project" value="TreeGrafter"/>
</dbReference>
<dbReference type="GO" id="GO:0008270">
    <property type="term" value="F:zinc ion binding"/>
    <property type="evidence" value="ECO:0007669"/>
    <property type="project" value="UniProtKB-KW"/>
</dbReference>
<protein>
    <recommendedName>
        <fullName evidence="8">RING-type domain-containing protein</fullName>
    </recommendedName>
</protein>
<evidence type="ECO:0000259" key="8">
    <source>
        <dbReference type="PROSITE" id="PS50089"/>
    </source>
</evidence>
<dbReference type="Gene3D" id="3.10.20.90">
    <property type="entry name" value="Phosphatidylinositol 3-kinase Catalytic Subunit, Chain A, domain 1"/>
    <property type="match status" value="1"/>
</dbReference>
<dbReference type="InterPro" id="IPR032443">
    <property type="entry name" value="RAWUL"/>
</dbReference>
<dbReference type="STRING" id="283909.R7V8G4"/>
<dbReference type="InterPro" id="IPR017907">
    <property type="entry name" value="Znf_RING_CS"/>
</dbReference>